<feature type="region of interest" description="Disordered" evidence="1">
    <location>
        <begin position="462"/>
        <end position="481"/>
    </location>
</feature>
<feature type="compositionally biased region" description="Basic residues" evidence="1">
    <location>
        <begin position="89"/>
        <end position="102"/>
    </location>
</feature>
<feature type="compositionally biased region" description="Basic and acidic residues" evidence="1">
    <location>
        <begin position="462"/>
        <end position="476"/>
    </location>
</feature>
<dbReference type="Pfam" id="PF15477">
    <property type="entry name" value="SMAP"/>
    <property type="match status" value="1"/>
</dbReference>
<name>A0A9L0S195_HORSE</name>
<reference evidence="3" key="2">
    <citation type="submission" date="2025-08" db="UniProtKB">
        <authorList>
            <consortium name="Ensembl"/>
        </authorList>
    </citation>
    <scope>IDENTIFICATION</scope>
    <source>
        <strain evidence="3">Thoroughbred</strain>
    </source>
</reference>
<feature type="compositionally biased region" description="Low complexity" evidence="1">
    <location>
        <begin position="103"/>
        <end position="115"/>
    </location>
</feature>
<feature type="region of interest" description="Disordered" evidence="1">
    <location>
        <begin position="177"/>
        <end position="436"/>
    </location>
</feature>
<dbReference type="PANTHER" id="PTHR22426">
    <property type="entry name" value="ARGININE_SERINE-RICH COILED-COIL PROTEIN 2"/>
    <property type="match status" value="1"/>
</dbReference>
<sequence>MLGAVPSTFADIIFFGPHNSPVRFLPGGSATGPGETGGSGATGAKDALLVNHDSAEPARSSRWERRLPIRRGAAMAAVSTATALPARLRPGRSRNSRGRHSGPRVTSGSRRSALSRGGGEVWPTGMITKTHKGDLGLGLPEKKKKKKVIKEPETQYSVLNSDSCFTEGCPTRATFPSKNVVQGQAPEMPLVKKKKKKKGAGTPCEEHPEPETRPRARRAEMSPSPRKQALAPSEFVNGEKKKKRKKSSWPLAMSPSSRVRTSSDPTQGEEVARVGKKLKKHKKDKKAPEATAVSAQDHWFSGAGDTPYACSVGKDGEERPASGQKQKQGSPTEHTVKMKKKKKIHHEEDTRLGHPKLSRAIKSSPRKGRKKKPVKTEAPEYIPIGDDSKAPAKKKIKSKKKAEPTAIEEPALKRKKTKKRKESRVAGESWEEEPDTDLEVVLEKKGNMDEAHIDQVRRKALQEEIDRESGKTEASETGKWMGTQFGQWDTAGFENEEQKVKFLKLMGGFKNLSPSLSRPSNLTGRPSMALSKKAADALQRGLQRDYERALSWKHSRGAGLGFAAPHKAFYIDRNASKSVKFED</sequence>
<feature type="compositionally biased region" description="Polar residues" evidence="1">
    <location>
        <begin position="254"/>
        <end position="266"/>
    </location>
</feature>
<dbReference type="InterPro" id="IPR028124">
    <property type="entry name" value="SMAP_dom"/>
</dbReference>
<dbReference type="Proteomes" id="UP000002281">
    <property type="component" value="Chromosome 13"/>
</dbReference>
<reference evidence="3" key="3">
    <citation type="submission" date="2025-09" db="UniProtKB">
        <authorList>
            <consortium name="Ensembl"/>
        </authorList>
    </citation>
    <scope>IDENTIFICATION</scope>
    <source>
        <strain evidence="3">Thoroughbred</strain>
    </source>
</reference>
<dbReference type="AlphaFoldDB" id="A0A9L0S195"/>
<dbReference type="PANTHER" id="PTHR22426:SF1">
    <property type="entry name" value="LYSINE-RICH NUCLEOLAR PROTEIN 1"/>
    <property type="match status" value="1"/>
</dbReference>
<accession>A0A9L0S195</accession>
<feature type="compositionally biased region" description="Polar residues" evidence="1">
    <location>
        <begin position="323"/>
        <end position="333"/>
    </location>
</feature>
<proteinExistence type="predicted"/>
<feature type="compositionally biased region" description="Basic residues" evidence="1">
    <location>
        <begin position="353"/>
        <end position="373"/>
    </location>
</feature>
<feature type="region of interest" description="Disordered" evidence="1">
    <location>
        <begin position="78"/>
        <end position="127"/>
    </location>
</feature>
<evidence type="ECO:0000256" key="1">
    <source>
        <dbReference type="SAM" id="MobiDB-lite"/>
    </source>
</evidence>
<protein>
    <submittedName>
        <fullName evidence="3">Lysine rich nucleolar protein 1</fullName>
    </submittedName>
</protein>
<keyword evidence="4" id="KW-1185">Reference proteome</keyword>
<feature type="compositionally biased region" description="Basic residues" evidence="1">
    <location>
        <begin position="274"/>
        <end position="285"/>
    </location>
</feature>
<feature type="compositionally biased region" description="Basic residues" evidence="1">
    <location>
        <begin position="413"/>
        <end position="422"/>
    </location>
</feature>
<feature type="compositionally biased region" description="Low complexity" evidence="1">
    <location>
        <begin position="78"/>
        <end position="88"/>
    </location>
</feature>
<feature type="region of interest" description="Disordered" evidence="1">
    <location>
        <begin position="514"/>
        <end position="534"/>
    </location>
</feature>
<reference evidence="3 4" key="1">
    <citation type="journal article" date="2009" name="Science">
        <title>Genome sequence, comparative analysis, and population genetics of the domestic horse.</title>
        <authorList>
            <consortium name="Broad Institute Genome Sequencing Platform"/>
            <consortium name="Broad Institute Whole Genome Assembly Team"/>
            <person name="Wade C.M."/>
            <person name="Giulotto E."/>
            <person name="Sigurdsson S."/>
            <person name="Zoli M."/>
            <person name="Gnerre S."/>
            <person name="Imsland F."/>
            <person name="Lear T.L."/>
            <person name="Adelson D.L."/>
            <person name="Bailey E."/>
            <person name="Bellone R.R."/>
            <person name="Bloecker H."/>
            <person name="Distl O."/>
            <person name="Edgar R.C."/>
            <person name="Garber M."/>
            <person name="Leeb T."/>
            <person name="Mauceli E."/>
            <person name="MacLeod J.N."/>
            <person name="Penedo M.C.T."/>
            <person name="Raison J.M."/>
            <person name="Sharpe T."/>
            <person name="Vogel J."/>
            <person name="Andersson L."/>
            <person name="Antczak D.F."/>
            <person name="Biagi T."/>
            <person name="Binns M.M."/>
            <person name="Chowdhary B.P."/>
            <person name="Coleman S.J."/>
            <person name="Della Valle G."/>
            <person name="Fryc S."/>
            <person name="Guerin G."/>
            <person name="Hasegawa T."/>
            <person name="Hill E.W."/>
            <person name="Jurka J."/>
            <person name="Kiialainen A."/>
            <person name="Lindgren G."/>
            <person name="Liu J."/>
            <person name="Magnani E."/>
            <person name="Mickelson J.R."/>
            <person name="Murray J."/>
            <person name="Nergadze S.G."/>
            <person name="Onofrio R."/>
            <person name="Pedroni S."/>
            <person name="Piras M.F."/>
            <person name="Raudsepp T."/>
            <person name="Rocchi M."/>
            <person name="Roeed K.H."/>
            <person name="Ryder O.A."/>
            <person name="Searle S."/>
            <person name="Skow L."/>
            <person name="Swinburne J.E."/>
            <person name="Syvaenen A.C."/>
            <person name="Tozaki T."/>
            <person name="Valberg S.J."/>
            <person name="Vaudin M."/>
            <person name="White J.R."/>
            <person name="Zody M.C."/>
            <person name="Lander E.S."/>
            <person name="Lindblad-Toh K."/>
        </authorList>
    </citation>
    <scope>NUCLEOTIDE SEQUENCE [LARGE SCALE GENOMIC DNA]</scope>
    <source>
        <strain evidence="3 4">Thoroughbred</strain>
    </source>
</reference>
<evidence type="ECO:0000313" key="3">
    <source>
        <dbReference type="Ensembl" id="ENSECAP00000068621.1"/>
    </source>
</evidence>
<dbReference type="Ensembl" id="ENSECAT00000084149.1">
    <property type="protein sequence ID" value="ENSECAP00000068621.1"/>
    <property type="gene ID" value="ENSECAG00000002847.4"/>
</dbReference>
<evidence type="ECO:0000259" key="2">
    <source>
        <dbReference type="Pfam" id="PF15477"/>
    </source>
</evidence>
<feature type="compositionally biased region" description="Basic residues" evidence="1">
    <location>
        <begin position="391"/>
        <end position="400"/>
    </location>
</feature>
<feature type="domain" description="Small acidic protein-like" evidence="2">
    <location>
        <begin position="488"/>
        <end position="561"/>
    </location>
</feature>
<dbReference type="GeneTree" id="ENSGT00500000044955"/>
<organism evidence="3 4">
    <name type="scientific">Equus caballus</name>
    <name type="common">Horse</name>
    <dbReference type="NCBI Taxonomy" id="9796"/>
    <lineage>
        <taxon>Eukaryota</taxon>
        <taxon>Metazoa</taxon>
        <taxon>Chordata</taxon>
        <taxon>Craniata</taxon>
        <taxon>Vertebrata</taxon>
        <taxon>Euteleostomi</taxon>
        <taxon>Mammalia</taxon>
        <taxon>Eutheria</taxon>
        <taxon>Laurasiatheria</taxon>
        <taxon>Perissodactyla</taxon>
        <taxon>Equidae</taxon>
        <taxon>Equus</taxon>
    </lineage>
</organism>
<feature type="compositionally biased region" description="Basic and acidic residues" evidence="1">
    <location>
        <begin position="204"/>
        <end position="220"/>
    </location>
</feature>
<gene>
    <name evidence="3" type="primary">KNOP1</name>
</gene>
<evidence type="ECO:0000313" key="4">
    <source>
        <dbReference type="Proteomes" id="UP000002281"/>
    </source>
</evidence>